<protein>
    <submittedName>
        <fullName evidence="2">Uncharacterized protein</fullName>
    </submittedName>
</protein>
<name>A0AAN6UK04_9PEZI</name>
<comment type="caution">
    <text evidence="2">The sequence shown here is derived from an EMBL/GenBank/DDBJ whole genome shotgun (WGS) entry which is preliminary data.</text>
</comment>
<reference evidence="2" key="2">
    <citation type="submission" date="2023-05" db="EMBL/GenBank/DDBJ databases">
        <authorList>
            <consortium name="Lawrence Berkeley National Laboratory"/>
            <person name="Steindorff A."/>
            <person name="Hensen N."/>
            <person name="Bonometti L."/>
            <person name="Westerberg I."/>
            <person name="Brannstrom I.O."/>
            <person name="Guillou S."/>
            <person name="Cros-Aarteil S."/>
            <person name="Calhoun S."/>
            <person name="Haridas S."/>
            <person name="Kuo A."/>
            <person name="Mondo S."/>
            <person name="Pangilinan J."/>
            <person name="Riley R."/>
            <person name="Labutti K."/>
            <person name="Andreopoulos B."/>
            <person name="Lipzen A."/>
            <person name="Chen C."/>
            <person name="Yanf M."/>
            <person name="Daum C."/>
            <person name="Ng V."/>
            <person name="Clum A."/>
            <person name="Ohm R."/>
            <person name="Martin F."/>
            <person name="Silar P."/>
            <person name="Natvig D."/>
            <person name="Lalanne C."/>
            <person name="Gautier V."/>
            <person name="Ament-Velasquez S.L."/>
            <person name="Kruys A."/>
            <person name="Hutchinson M.I."/>
            <person name="Powell A.J."/>
            <person name="Barry K."/>
            <person name="Miller A.N."/>
            <person name="Grigoriev I.V."/>
            <person name="Debuchy R."/>
            <person name="Gladieux P."/>
            <person name="Thoren M.H."/>
            <person name="Johannesson H."/>
        </authorList>
    </citation>
    <scope>NUCLEOTIDE SEQUENCE</scope>
    <source>
        <strain evidence="2">CBS 123565</strain>
    </source>
</reference>
<dbReference type="Proteomes" id="UP001304895">
    <property type="component" value="Unassembled WGS sequence"/>
</dbReference>
<dbReference type="EMBL" id="MU853408">
    <property type="protein sequence ID" value="KAK4134433.1"/>
    <property type="molecule type" value="Genomic_DNA"/>
</dbReference>
<gene>
    <name evidence="2" type="ORF">BT67DRAFT_294384</name>
</gene>
<proteinExistence type="predicted"/>
<keyword evidence="3" id="KW-1185">Reference proteome</keyword>
<evidence type="ECO:0000313" key="3">
    <source>
        <dbReference type="Proteomes" id="UP001304895"/>
    </source>
</evidence>
<feature type="transmembrane region" description="Helical" evidence="1">
    <location>
        <begin position="21"/>
        <end position="44"/>
    </location>
</feature>
<evidence type="ECO:0000313" key="2">
    <source>
        <dbReference type="EMBL" id="KAK4134433.1"/>
    </source>
</evidence>
<accession>A0AAN6UK04</accession>
<keyword evidence="1" id="KW-0472">Membrane</keyword>
<evidence type="ECO:0000256" key="1">
    <source>
        <dbReference type="SAM" id="Phobius"/>
    </source>
</evidence>
<dbReference type="AlphaFoldDB" id="A0AAN6UK04"/>
<sequence length="108" mass="12233">MSSRDAKEDGVSLELELKQNLVSYLINIISTWLYLPFFACYFPTLRFDFCPCLNTPCATLSECNSSPLVCNNAQIRAVSDFLCSLHCDMQLSRPDVRQDLLQNGKPMC</sequence>
<keyword evidence="1" id="KW-0812">Transmembrane</keyword>
<keyword evidence="1" id="KW-1133">Transmembrane helix</keyword>
<organism evidence="2 3">
    <name type="scientific">Trichocladium antarcticum</name>
    <dbReference type="NCBI Taxonomy" id="1450529"/>
    <lineage>
        <taxon>Eukaryota</taxon>
        <taxon>Fungi</taxon>
        <taxon>Dikarya</taxon>
        <taxon>Ascomycota</taxon>
        <taxon>Pezizomycotina</taxon>
        <taxon>Sordariomycetes</taxon>
        <taxon>Sordariomycetidae</taxon>
        <taxon>Sordariales</taxon>
        <taxon>Chaetomiaceae</taxon>
        <taxon>Trichocladium</taxon>
    </lineage>
</organism>
<reference evidence="2" key="1">
    <citation type="journal article" date="2023" name="Mol. Phylogenet. Evol.">
        <title>Genome-scale phylogeny and comparative genomics of the fungal order Sordariales.</title>
        <authorList>
            <person name="Hensen N."/>
            <person name="Bonometti L."/>
            <person name="Westerberg I."/>
            <person name="Brannstrom I.O."/>
            <person name="Guillou S."/>
            <person name="Cros-Aarteil S."/>
            <person name="Calhoun S."/>
            <person name="Haridas S."/>
            <person name="Kuo A."/>
            <person name="Mondo S."/>
            <person name="Pangilinan J."/>
            <person name="Riley R."/>
            <person name="LaButti K."/>
            <person name="Andreopoulos B."/>
            <person name="Lipzen A."/>
            <person name="Chen C."/>
            <person name="Yan M."/>
            <person name="Daum C."/>
            <person name="Ng V."/>
            <person name="Clum A."/>
            <person name="Steindorff A."/>
            <person name="Ohm R.A."/>
            <person name="Martin F."/>
            <person name="Silar P."/>
            <person name="Natvig D.O."/>
            <person name="Lalanne C."/>
            <person name="Gautier V."/>
            <person name="Ament-Velasquez S.L."/>
            <person name="Kruys A."/>
            <person name="Hutchinson M.I."/>
            <person name="Powell A.J."/>
            <person name="Barry K."/>
            <person name="Miller A.N."/>
            <person name="Grigoriev I.V."/>
            <person name="Debuchy R."/>
            <person name="Gladieux P."/>
            <person name="Hiltunen Thoren M."/>
            <person name="Johannesson H."/>
        </authorList>
    </citation>
    <scope>NUCLEOTIDE SEQUENCE</scope>
    <source>
        <strain evidence="2">CBS 123565</strain>
    </source>
</reference>